<dbReference type="GO" id="GO:0003735">
    <property type="term" value="F:structural constituent of ribosome"/>
    <property type="evidence" value="ECO:0007669"/>
    <property type="project" value="UniProtKB-UniRule"/>
</dbReference>
<dbReference type="GO" id="GO:0003723">
    <property type="term" value="F:RNA binding"/>
    <property type="evidence" value="ECO:0007669"/>
    <property type="project" value="InterPro"/>
</dbReference>
<evidence type="ECO:0000313" key="10">
    <source>
        <dbReference type="Proteomes" id="UP000308365"/>
    </source>
</evidence>
<name>A0A4U1EGW0_MONMO</name>
<dbReference type="InterPro" id="IPR005324">
    <property type="entry name" value="Ribosomal_uS5_C"/>
</dbReference>
<dbReference type="Pfam" id="PF03719">
    <property type="entry name" value="Ribosomal_S5_C"/>
    <property type="match status" value="1"/>
</dbReference>
<keyword evidence="3 6" id="KW-0687">Ribonucleoprotein</keyword>
<feature type="domain" description="S5 DRBM" evidence="8">
    <location>
        <begin position="13"/>
        <end position="76"/>
    </location>
</feature>
<evidence type="ECO:0000256" key="5">
    <source>
        <dbReference type="ARBA" id="ARBA00035407"/>
    </source>
</evidence>
<sequence>ESEITDIFLGSSLVEEVLKIMPVQKQTHAGQRTRFKAFVAIWDYNGRVGLGVTCSKEVATAICATVILAELSMVPVRRGYWGNKMGKPHTVPCKNLPMMAGIDDCDTSARGCTATLGNFAKATSNAISKTYSYLTPDLWKEMVFTKSPYQEFTDHPEVANSEESQQVNAYEIRMGNSGREFTTRDAAQNCFQSAAAKGPVTIQDKAWALHLLMGPWTVCISCDPLGQVSWQNTSNSVISSLRKGKPSILGHRPPLSGDPAIAQALRAGVAKHDGSVNTGRYGSLETDAERKERSRVELLSYFLMALKSMISSVINITIK</sequence>
<evidence type="ECO:0000256" key="4">
    <source>
        <dbReference type="ARBA" id="ARBA00035255"/>
    </source>
</evidence>
<evidence type="ECO:0000256" key="3">
    <source>
        <dbReference type="ARBA" id="ARBA00023274"/>
    </source>
</evidence>
<dbReference type="EMBL" id="RWIC01001587">
    <property type="protein sequence ID" value="TKC35243.1"/>
    <property type="molecule type" value="Genomic_DNA"/>
</dbReference>
<evidence type="ECO:0000256" key="6">
    <source>
        <dbReference type="PROSITE-ProRule" id="PRU00268"/>
    </source>
</evidence>
<dbReference type="Gene3D" id="3.30.230.10">
    <property type="match status" value="2"/>
</dbReference>
<feature type="non-terminal residue" evidence="9">
    <location>
        <position position="319"/>
    </location>
</feature>
<gene>
    <name evidence="9" type="ORF">EI555_012136</name>
</gene>
<dbReference type="GO" id="GO:0006412">
    <property type="term" value="P:translation"/>
    <property type="evidence" value="ECO:0007669"/>
    <property type="project" value="InterPro"/>
</dbReference>
<dbReference type="InterPro" id="IPR014721">
    <property type="entry name" value="Ribsml_uS5_D2-typ_fold_subgr"/>
</dbReference>
<dbReference type="PROSITE" id="PS50881">
    <property type="entry name" value="S5_DSRBD"/>
    <property type="match status" value="1"/>
</dbReference>
<dbReference type="InterPro" id="IPR000851">
    <property type="entry name" value="Ribosomal_uS5"/>
</dbReference>
<keyword evidence="2 6" id="KW-0689">Ribosomal protein</keyword>
<dbReference type="Gene3D" id="3.30.160.20">
    <property type="match status" value="1"/>
</dbReference>
<evidence type="ECO:0000256" key="2">
    <source>
        <dbReference type="ARBA" id="ARBA00022980"/>
    </source>
</evidence>
<evidence type="ECO:0000313" key="9">
    <source>
        <dbReference type="EMBL" id="TKC35243.1"/>
    </source>
</evidence>
<dbReference type="InterPro" id="IPR013810">
    <property type="entry name" value="Ribosomal_uS5_N"/>
</dbReference>
<evidence type="ECO:0000256" key="1">
    <source>
        <dbReference type="ARBA" id="ARBA00008945"/>
    </source>
</evidence>
<evidence type="ECO:0000256" key="7">
    <source>
        <dbReference type="RuleBase" id="RU003823"/>
    </source>
</evidence>
<dbReference type="GO" id="GO:0022627">
    <property type="term" value="C:cytosolic small ribosomal subunit"/>
    <property type="evidence" value="ECO:0007669"/>
    <property type="project" value="TreeGrafter"/>
</dbReference>
<dbReference type="PANTHER" id="PTHR13718">
    <property type="entry name" value="RIBOSOMAL S SUBUNIT"/>
    <property type="match status" value="1"/>
</dbReference>
<dbReference type="SUPFAM" id="SSF54768">
    <property type="entry name" value="dsRNA-binding domain-like"/>
    <property type="match status" value="1"/>
</dbReference>
<dbReference type="SUPFAM" id="SSF54211">
    <property type="entry name" value="Ribosomal protein S5 domain 2-like"/>
    <property type="match status" value="1"/>
</dbReference>
<comment type="caution">
    <text evidence="9">The sequence shown here is derived from an EMBL/GenBank/DDBJ whole genome shotgun (WGS) entry which is preliminary data.</text>
</comment>
<proteinExistence type="inferred from homology"/>
<dbReference type="InterPro" id="IPR020568">
    <property type="entry name" value="Ribosomal_Su5_D2-typ_SF"/>
</dbReference>
<dbReference type="FunFam" id="3.30.160.20:FF:000133">
    <property type="entry name" value="40S ribosomal protein S2"/>
    <property type="match status" value="1"/>
</dbReference>
<dbReference type="Proteomes" id="UP000308365">
    <property type="component" value="Unassembled WGS sequence"/>
</dbReference>
<dbReference type="PANTHER" id="PTHR13718:SF4">
    <property type="entry name" value="40S RIBOSOMAL PROTEIN S2"/>
    <property type="match status" value="1"/>
</dbReference>
<dbReference type="AlphaFoldDB" id="A0A4U1EGW0"/>
<feature type="non-terminal residue" evidence="9">
    <location>
        <position position="1"/>
    </location>
</feature>
<dbReference type="Pfam" id="PF00333">
    <property type="entry name" value="Ribosomal_S5"/>
    <property type="match status" value="1"/>
</dbReference>
<evidence type="ECO:0000259" key="8">
    <source>
        <dbReference type="PROSITE" id="PS50881"/>
    </source>
</evidence>
<accession>A0A4U1EGW0</accession>
<protein>
    <recommendedName>
        <fullName evidence="4">Small ribosomal subunit protein uS5</fullName>
    </recommendedName>
    <alternativeName>
        <fullName evidence="5">40S ribosomal protein S2</fullName>
    </alternativeName>
</protein>
<reference evidence="10" key="1">
    <citation type="journal article" date="2019" name="IScience">
        <title>Narwhal Genome Reveals Long-Term Low Genetic Diversity despite Current Large Abundance Size.</title>
        <authorList>
            <person name="Westbury M.V."/>
            <person name="Petersen B."/>
            <person name="Garde E."/>
            <person name="Heide-Jorgensen M.P."/>
            <person name="Lorenzen E.D."/>
        </authorList>
    </citation>
    <scope>NUCLEOTIDE SEQUENCE [LARGE SCALE GENOMIC DNA]</scope>
</reference>
<organism evidence="9 10">
    <name type="scientific">Monodon monoceros</name>
    <name type="common">Narwhal</name>
    <name type="synonym">Ceratodon monodon</name>
    <dbReference type="NCBI Taxonomy" id="40151"/>
    <lineage>
        <taxon>Eukaryota</taxon>
        <taxon>Metazoa</taxon>
        <taxon>Chordata</taxon>
        <taxon>Craniata</taxon>
        <taxon>Vertebrata</taxon>
        <taxon>Euteleostomi</taxon>
        <taxon>Mammalia</taxon>
        <taxon>Eutheria</taxon>
        <taxon>Laurasiatheria</taxon>
        <taxon>Artiodactyla</taxon>
        <taxon>Whippomorpha</taxon>
        <taxon>Cetacea</taxon>
        <taxon>Odontoceti</taxon>
        <taxon>Monodontidae</taxon>
        <taxon>Monodon</taxon>
    </lineage>
</organism>
<comment type="similarity">
    <text evidence="1 7">Belongs to the universal ribosomal protein uS5 family.</text>
</comment>